<accession>A0A024TG09</accession>
<gene>
    <name evidence="7" type="ORF">H310_12927</name>
</gene>
<evidence type="ECO:0000256" key="5">
    <source>
        <dbReference type="SAM" id="MobiDB-lite"/>
    </source>
</evidence>
<dbReference type="Pfam" id="PF13639">
    <property type="entry name" value="zf-RING_2"/>
    <property type="match status" value="1"/>
</dbReference>
<organism evidence="7">
    <name type="scientific">Aphanomyces invadans</name>
    <dbReference type="NCBI Taxonomy" id="157072"/>
    <lineage>
        <taxon>Eukaryota</taxon>
        <taxon>Sar</taxon>
        <taxon>Stramenopiles</taxon>
        <taxon>Oomycota</taxon>
        <taxon>Saprolegniomycetes</taxon>
        <taxon>Saprolegniales</taxon>
        <taxon>Verrucalvaceae</taxon>
        <taxon>Aphanomyces</taxon>
    </lineage>
</organism>
<dbReference type="SUPFAM" id="SSF57850">
    <property type="entry name" value="RING/U-box"/>
    <property type="match status" value="1"/>
</dbReference>
<dbReference type="GO" id="GO:0008270">
    <property type="term" value="F:zinc ion binding"/>
    <property type="evidence" value="ECO:0007669"/>
    <property type="project" value="UniProtKB-KW"/>
</dbReference>
<dbReference type="STRING" id="157072.A0A024TG09"/>
<dbReference type="GO" id="GO:0061630">
    <property type="term" value="F:ubiquitin protein ligase activity"/>
    <property type="evidence" value="ECO:0007669"/>
    <property type="project" value="TreeGrafter"/>
</dbReference>
<dbReference type="PANTHER" id="PTHR22763">
    <property type="entry name" value="RING ZINC FINGER PROTEIN"/>
    <property type="match status" value="1"/>
</dbReference>
<proteinExistence type="predicted"/>
<dbReference type="OrthoDB" id="58057at2759"/>
<keyword evidence="2 4" id="KW-0863">Zinc-finger</keyword>
<feature type="compositionally biased region" description="Basic and acidic residues" evidence="5">
    <location>
        <begin position="242"/>
        <end position="252"/>
    </location>
</feature>
<dbReference type="InterPro" id="IPR001841">
    <property type="entry name" value="Znf_RING"/>
</dbReference>
<dbReference type="Gene3D" id="3.30.40.10">
    <property type="entry name" value="Zinc/RING finger domain, C3HC4 (zinc finger)"/>
    <property type="match status" value="1"/>
</dbReference>
<dbReference type="GeneID" id="20089977"/>
<evidence type="ECO:0000256" key="3">
    <source>
        <dbReference type="ARBA" id="ARBA00022833"/>
    </source>
</evidence>
<evidence type="ECO:0000256" key="2">
    <source>
        <dbReference type="ARBA" id="ARBA00022771"/>
    </source>
</evidence>
<dbReference type="AlphaFoldDB" id="A0A024TG09"/>
<dbReference type="GO" id="GO:0043161">
    <property type="term" value="P:proteasome-mediated ubiquitin-dependent protein catabolic process"/>
    <property type="evidence" value="ECO:0007669"/>
    <property type="project" value="TreeGrafter"/>
</dbReference>
<dbReference type="PROSITE" id="PS50089">
    <property type="entry name" value="ZF_RING_2"/>
    <property type="match status" value="1"/>
</dbReference>
<dbReference type="VEuPathDB" id="FungiDB:H310_12927"/>
<dbReference type="EMBL" id="KI913996">
    <property type="protein sequence ID" value="ETV92914.1"/>
    <property type="molecule type" value="Genomic_DNA"/>
</dbReference>
<reference evidence="7" key="1">
    <citation type="submission" date="2013-12" db="EMBL/GenBank/DDBJ databases">
        <title>The Genome Sequence of Aphanomyces invadans NJM9701.</title>
        <authorList>
            <consortium name="The Broad Institute Genomics Platform"/>
            <person name="Russ C."/>
            <person name="Tyler B."/>
            <person name="van West P."/>
            <person name="Dieguez-Uribeondo J."/>
            <person name="Young S.K."/>
            <person name="Zeng Q."/>
            <person name="Gargeya S."/>
            <person name="Fitzgerald M."/>
            <person name="Abouelleil A."/>
            <person name="Alvarado L."/>
            <person name="Chapman S.B."/>
            <person name="Gainer-Dewar J."/>
            <person name="Goldberg J."/>
            <person name="Griggs A."/>
            <person name="Gujja S."/>
            <person name="Hansen M."/>
            <person name="Howarth C."/>
            <person name="Imamovic A."/>
            <person name="Ireland A."/>
            <person name="Larimer J."/>
            <person name="McCowan C."/>
            <person name="Murphy C."/>
            <person name="Pearson M."/>
            <person name="Poon T.W."/>
            <person name="Priest M."/>
            <person name="Roberts A."/>
            <person name="Saif S."/>
            <person name="Shea T."/>
            <person name="Sykes S."/>
            <person name="Wortman J."/>
            <person name="Nusbaum C."/>
            <person name="Birren B."/>
        </authorList>
    </citation>
    <scope>NUCLEOTIDE SEQUENCE [LARGE SCALE GENOMIC DNA]</scope>
    <source>
        <strain evidence="7">NJM9701</strain>
    </source>
</reference>
<name>A0A024TG09_9STRA</name>
<feature type="domain" description="RING-type" evidence="6">
    <location>
        <begin position="71"/>
        <end position="118"/>
    </location>
</feature>
<protein>
    <recommendedName>
        <fullName evidence="6">RING-type domain-containing protein</fullName>
    </recommendedName>
</protein>
<keyword evidence="3" id="KW-0862">Zinc</keyword>
<keyword evidence="1" id="KW-0479">Metal-binding</keyword>
<evidence type="ECO:0000256" key="1">
    <source>
        <dbReference type="ARBA" id="ARBA00022723"/>
    </source>
</evidence>
<dbReference type="CDD" id="cd16448">
    <property type="entry name" value="RING-H2"/>
    <property type="match status" value="1"/>
</dbReference>
<dbReference type="RefSeq" id="XP_008878435.1">
    <property type="nucleotide sequence ID" value="XM_008880213.1"/>
</dbReference>
<dbReference type="GO" id="GO:0012505">
    <property type="term" value="C:endomembrane system"/>
    <property type="evidence" value="ECO:0007669"/>
    <property type="project" value="TreeGrafter"/>
</dbReference>
<evidence type="ECO:0000313" key="7">
    <source>
        <dbReference type="EMBL" id="ETV92914.1"/>
    </source>
</evidence>
<feature type="region of interest" description="Disordered" evidence="5">
    <location>
        <begin position="210"/>
        <end position="252"/>
    </location>
</feature>
<evidence type="ECO:0000256" key="4">
    <source>
        <dbReference type="PROSITE-ProRule" id="PRU00175"/>
    </source>
</evidence>
<dbReference type="InterPro" id="IPR013083">
    <property type="entry name" value="Znf_RING/FYVE/PHD"/>
</dbReference>
<evidence type="ECO:0000259" key="6">
    <source>
        <dbReference type="PROSITE" id="PS50089"/>
    </source>
</evidence>
<sequence>MTQRGVTVRMSVRYTVPDRSSMCDVFDLVLSPSWVSFVSQAVVPYLKHSTPADRTVMDDFTPISVSSADDCVICMSSLGPPTTGRSPVVVRTEPCGHCFHAACIASWLERRSTCPTCRHPFPKQIRGSYALRAVSTALVVPPDVLAWTDAMHMNLGGIAIRTIVHVTLVEVLPSMTGTKFACELHAAWIGDYPPSAVKRRLPAPTKQHLGALHDQSAPTLNARRDAAVKRKRRREPTPPLPPRRDGRCPDPV</sequence>
<dbReference type="InterPro" id="IPR050731">
    <property type="entry name" value="HRD1_E3_ubiq-ligases"/>
</dbReference>
<dbReference type="SMART" id="SM00184">
    <property type="entry name" value="RING"/>
    <property type="match status" value="1"/>
</dbReference>